<keyword evidence="1" id="KW-0460">Magnesium</keyword>
<proteinExistence type="predicted"/>
<name>A0A3N4HXC4_ASCIM</name>
<feature type="binding site" evidence="1">
    <location>
        <position position="149"/>
    </location>
    <ligand>
        <name>substrate</name>
    </ligand>
</feature>
<sequence>MTSAQIAELSKYTACDLSDGLLKLKLPRAGFLADITLQTSSTSSPIIAPISTVLFTRITSASHTSALLDAPLSAAKSRKQATNLVDPSIMPLAPGAHFADHIAPGSVLFIGSLEGYDRDLDFNALLGGLIALRLSKVGVKGVVVDGRVRDLKELESTVEAQLEGDKTLALQGVWARGRSTVGAGGGHKCVGIGGKVEIDGVVIEEGDICFASDDGVVVVPKGRLDDLLSILPALVDADDKVRGDLVEGAGIAEAFARHRGKL</sequence>
<organism evidence="2 3">
    <name type="scientific">Ascobolus immersus RN42</name>
    <dbReference type="NCBI Taxonomy" id="1160509"/>
    <lineage>
        <taxon>Eukaryota</taxon>
        <taxon>Fungi</taxon>
        <taxon>Dikarya</taxon>
        <taxon>Ascomycota</taxon>
        <taxon>Pezizomycotina</taxon>
        <taxon>Pezizomycetes</taxon>
        <taxon>Pezizales</taxon>
        <taxon>Ascobolaceae</taxon>
        <taxon>Ascobolus</taxon>
    </lineage>
</organism>
<dbReference type="OrthoDB" id="1476984at2759"/>
<accession>A0A3N4HXC4</accession>
<comment type="cofactor">
    <cofactor evidence="1">
        <name>Mg(2+)</name>
        <dbReference type="ChEBI" id="CHEBI:18420"/>
    </cofactor>
</comment>
<dbReference type="PANTHER" id="PTHR33254:SF4">
    <property type="entry name" value="4-HYDROXY-4-METHYL-2-OXOGLUTARATE ALDOLASE 3-RELATED"/>
    <property type="match status" value="1"/>
</dbReference>
<keyword evidence="1" id="KW-0479">Metal-binding</keyword>
<dbReference type="SUPFAM" id="SSF89562">
    <property type="entry name" value="RraA-like"/>
    <property type="match status" value="1"/>
</dbReference>
<feature type="binding site" evidence="1">
    <location>
        <position position="150"/>
    </location>
    <ligand>
        <name>Mg(2+)</name>
        <dbReference type="ChEBI" id="CHEBI:18420"/>
    </ligand>
</feature>
<dbReference type="Gene3D" id="3.50.30.40">
    <property type="entry name" value="Ribonuclease E inhibitor RraA/RraA-like"/>
    <property type="match status" value="1"/>
</dbReference>
<dbReference type="InterPro" id="IPR036704">
    <property type="entry name" value="RraA/RraA-like_sf"/>
</dbReference>
<dbReference type="GO" id="GO:0046872">
    <property type="term" value="F:metal ion binding"/>
    <property type="evidence" value="ECO:0007669"/>
    <property type="project" value="UniProtKB-KW"/>
</dbReference>
<evidence type="ECO:0000313" key="3">
    <source>
        <dbReference type="Proteomes" id="UP000275078"/>
    </source>
</evidence>
<dbReference type="GO" id="GO:0047443">
    <property type="term" value="F:4-hydroxy-4-methyl-2-oxoglutarate aldolase activity"/>
    <property type="evidence" value="ECO:0007669"/>
    <property type="project" value="TreeGrafter"/>
</dbReference>
<gene>
    <name evidence="2" type="ORF">BJ508DRAFT_416862</name>
</gene>
<keyword evidence="3" id="KW-1185">Reference proteome</keyword>
<evidence type="ECO:0000313" key="2">
    <source>
        <dbReference type="EMBL" id="RPA77827.1"/>
    </source>
</evidence>
<dbReference type="PANTHER" id="PTHR33254">
    <property type="entry name" value="4-HYDROXY-4-METHYL-2-OXOGLUTARATE ALDOLASE 3-RELATED"/>
    <property type="match status" value="1"/>
</dbReference>
<dbReference type="EMBL" id="ML119720">
    <property type="protein sequence ID" value="RPA77827.1"/>
    <property type="molecule type" value="Genomic_DNA"/>
</dbReference>
<protein>
    <submittedName>
        <fullName evidence="2">RraA-like protein</fullName>
    </submittedName>
</protein>
<dbReference type="STRING" id="1160509.A0A3N4HXC4"/>
<evidence type="ECO:0000256" key="1">
    <source>
        <dbReference type="PIRSR" id="PIRSR605493-1"/>
    </source>
</evidence>
<feature type="binding site" evidence="1">
    <location>
        <begin position="127"/>
        <end position="130"/>
    </location>
    <ligand>
        <name>substrate</name>
    </ligand>
</feature>
<reference evidence="2 3" key="1">
    <citation type="journal article" date="2018" name="Nat. Ecol. Evol.">
        <title>Pezizomycetes genomes reveal the molecular basis of ectomycorrhizal truffle lifestyle.</title>
        <authorList>
            <person name="Murat C."/>
            <person name="Payen T."/>
            <person name="Noel B."/>
            <person name="Kuo A."/>
            <person name="Morin E."/>
            <person name="Chen J."/>
            <person name="Kohler A."/>
            <person name="Krizsan K."/>
            <person name="Balestrini R."/>
            <person name="Da Silva C."/>
            <person name="Montanini B."/>
            <person name="Hainaut M."/>
            <person name="Levati E."/>
            <person name="Barry K.W."/>
            <person name="Belfiori B."/>
            <person name="Cichocki N."/>
            <person name="Clum A."/>
            <person name="Dockter R.B."/>
            <person name="Fauchery L."/>
            <person name="Guy J."/>
            <person name="Iotti M."/>
            <person name="Le Tacon F."/>
            <person name="Lindquist E.A."/>
            <person name="Lipzen A."/>
            <person name="Malagnac F."/>
            <person name="Mello A."/>
            <person name="Molinier V."/>
            <person name="Miyauchi S."/>
            <person name="Poulain J."/>
            <person name="Riccioni C."/>
            <person name="Rubini A."/>
            <person name="Sitrit Y."/>
            <person name="Splivallo R."/>
            <person name="Traeger S."/>
            <person name="Wang M."/>
            <person name="Zifcakova L."/>
            <person name="Wipf D."/>
            <person name="Zambonelli A."/>
            <person name="Paolocci F."/>
            <person name="Nowrousian M."/>
            <person name="Ottonello S."/>
            <person name="Baldrian P."/>
            <person name="Spatafora J.W."/>
            <person name="Henrissat B."/>
            <person name="Nagy L.G."/>
            <person name="Aury J.M."/>
            <person name="Wincker P."/>
            <person name="Grigoriev I.V."/>
            <person name="Bonfante P."/>
            <person name="Martin F.M."/>
        </authorList>
    </citation>
    <scope>NUCLEOTIDE SEQUENCE [LARGE SCALE GENOMIC DNA]</scope>
    <source>
        <strain evidence="2 3">RN42</strain>
    </source>
</reference>
<dbReference type="Proteomes" id="UP000275078">
    <property type="component" value="Unassembled WGS sequence"/>
</dbReference>
<dbReference type="AlphaFoldDB" id="A0A3N4HXC4"/>
<dbReference type="InterPro" id="IPR005493">
    <property type="entry name" value="RraA/RraA-like"/>
</dbReference>
<dbReference type="GO" id="GO:0008948">
    <property type="term" value="F:oxaloacetate decarboxylase activity"/>
    <property type="evidence" value="ECO:0007669"/>
    <property type="project" value="TreeGrafter"/>
</dbReference>
<dbReference type="Pfam" id="PF03737">
    <property type="entry name" value="RraA-like"/>
    <property type="match status" value="1"/>
</dbReference>